<evidence type="ECO:0000313" key="2">
    <source>
        <dbReference type="EMBL" id="KAB8069018.1"/>
    </source>
</evidence>
<reference evidence="2 3" key="1">
    <citation type="submission" date="2019-04" db="EMBL/GenBank/DDBJ databases">
        <title>Friends and foes A comparative genomics study of 23 Aspergillus species from section Flavi.</title>
        <authorList>
            <consortium name="DOE Joint Genome Institute"/>
            <person name="Kjaerbolling I."/>
            <person name="Vesth T."/>
            <person name="Frisvad J.C."/>
            <person name="Nybo J.L."/>
            <person name="Theobald S."/>
            <person name="Kildgaard S."/>
            <person name="Isbrandt T."/>
            <person name="Kuo A."/>
            <person name="Sato A."/>
            <person name="Lyhne E.K."/>
            <person name="Kogle M.E."/>
            <person name="Wiebenga A."/>
            <person name="Kun R.S."/>
            <person name="Lubbers R.J."/>
            <person name="Makela M.R."/>
            <person name="Barry K."/>
            <person name="Chovatia M."/>
            <person name="Clum A."/>
            <person name="Daum C."/>
            <person name="Haridas S."/>
            <person name="He G."/>
            <person name="LaButti K."/>
            <person name="Lipzen A."/>
            <person name="Mondo S."/>
            <person name="Riley R."/>
            <person name="Salamov A."/>
            <person name="Simmons B.A."/>
            <person name="Magnuson J.K."/>
            <person name="Henrissat B."/>
            <person name="Mortensen U.H."/>
            <person name="Larsen T.O."/>
            <person name="Devries R.P."/>
            <person name="Grigoriev I.V."/>
            <person name="Machida M."/>
            <person name="Baker S.E."/>
            <person name="Andersen M.R."/>
        </authorList>
    </citation>
    <scope>NUCLEOTIDE SEQUENCE [LARGE SCALE GENOMIC DNA]</scope>
    <source>
        <strain evidence="2 3">CBS 151.66</strain>
    </source>
</reference>
<protein>
    <submittedName>
        <fullName evidence="2">Uncharacterized protein</fullName>
    </submittedName>
</protein>
<keyword evidence="1" id="KW-0812">Transmembrane</keyword>
<proteinExistence type="predicted"/>
<name>A0A5N5WKG0_9EURO</name>
<keyword evidence="3" id="KW-1185">Reference proteome</keyword>
<dbReference type="Proteomes" id="UP000326565">
    <property type="component" value="Unassembled WGS sequence"/>
</dbReference>
<organism evidence="2 3">
    <name type="scientific">Aspergillus leporis</name>
    <dbReference type="NCBI Taxonomy" id="41062"/>
    <lineage>
        <taxon>Eukaryota</taxon>
        <taxon>Fungi</taxon>
        <taxon>Dikarya</taxon>
        <taxon>Ascomycota</taxon>
        <taxon>Pezizomycotina</taxon>
        <taxon>Eurotiomycetes</taxon>
        <taxon>Eurotiomycetidae</taxon>
        <taxon>Eurotiales</taxon>
        <taxon>Aspergillaceae</taxon>
        <taxon>Aspergillus</taxon>
        <taxon>Aspergillus subgen. Circumdati</taxon>
    </lineage>
</organism>
<keyword evidence="1" id="KW-1133">Transmembrane helix</keyword>
<feature type="transmembrane region" description="Helical" evidence="1">
    <location>
        <begin position="20"/>
        <end position="45"/>
    </location>
</feature>
<keyword evidence="1" id="KW-0472">Membrane</keyword>
<evidence type="ECO:0000256" key="1">
    <source>
        <dbReference type="SAM" id="Phobius"/>
    </source>
</evidence>
<accession>A0A5N5WKG0</accession>
<dbReference type="EMBL" id="ML732361">
    <property type="protein sequence ID" value="KAB8069018.1"/>
    <property type="molecule type" value="Genomic_DNA"/>
</dbReference>
<sequence length="110" mass="12859">MIIISPNRARSSRVVNMTPLFLFFTRLFFNSLFLSSIFYLLFHLFCKSVQGYIKRGDAMPYDNSTLWMDDAGVGYMRNKKRSFSTRDSEFLVDCLIYFLGYLFTLAPSQS</sequence>
<gene>
    <name evidence="2" type="ORF">BDV29DRAFT_60141</name>
</gene>
<dbReference type="AlphaFoldDB" id="A0A5N5WKG0"/>
<evidence type="ECO:0000313" key="3">
    <source>
        <dbReference type="Proteomes" id="UP000326565"/>
    </source>
</evidence>